<evidence type="ECO:0000256" key="3">
    <source>
        <dbReference type="ARBA" id="ARBA00023002"/>
    </source>
</evidence>
<proteinExistence type="inferred from homology"/>
<comment type="similarity">
    <text evidence="1">Belongs to the short-chain dehydrogenases/reductases (SDR) family.</text>
</comment>
<dbReference type="Pfam" id="PF00106">
    <property type="entry name" value="adh_short"/>
    <property type="match status" value="1"/>
</dbReference>
<dbReference type="PROSITE" id="PS00061">
    <property type="entry name" value="ADH_SHORT"/>
    <property type="match status" value="1"/>
</dbReference>
<dbReference type="PANTHER" id="PTHR44196:SF1">
    <property type="entry name" value="DEHYDROGENASE_REDUCTASE SDR FAMILY MEMBER 7B"/>
    <property type="match status" value="1"/>
</dbReference>
<evidence type="ECO:0008006" key="7">
    <source>
        <dbReference type="Google" id="ProtNLM"/>
    </source>
</evidence>
<dbReference type="InterPro" id="IPR002347">
    <property type="entry name" value="SDR_fam"/>
</dbReference>
<organism evidence="5 6">
    <name type="scientific">Ophiocordyceps polyrhachis-furcata BCC 54312</name>
    <dbReference type="NCBI Taxonomy" id="1330021"/>
    <lineage>
        <taxon>Eukaryota</taxon>
        <taxon>Fungi</taxon>
        <taxon>Dikarya</taxon>
        <taxon>Ascomycota</taxon>
        <taxon>Pezizomycotina</taxon>
        <taxon>Sordariomycetes</taxon>
        <taxon>Hypocreomycetidae</taxon>
        <taxon>Hypocreales</taxon>
        <taxon>Ophiocordycipitaceae</taxon>
        <taxon>Ophiocordyceps</taxon>
    </lineage>
</organism>
<keyword evidence="6" id="KW-1185">Reference proteome</keyword>
<dbReference type="Proteomes" id="UP000253664">
    <property type="component" value="Unassembled WGS sequence"/>
</dbReference>
<evidence type="ECO:0000313" key="6">
    <source>
        <dbReference type="Proteomes" id="UP000253664"/>
    </source>
</evidence>
<dbReference type="AlphaFoldDB" id="A0A367LI02"/>
<dbReference type="PRINTS" id="PR00081">
    <property type="entry name" value="GDHRDH"/>
</dbReference>
<keyword evidence="3" id="KW-0560">Oxidoreductase</keyword>
<dbReference type="GO" id="GO:0016020">
    <property type="term" value="C:membrane"/>
    <property type="evidence" value="ECO:0007669"/>
    <property type="project" value="TreeGrafter"/>
</dbReference>
<dbReference type="InterPro" id="IPR020904">
    <property type="entry name" value="Sc_DH/Rdtase_CS"/>
</dbReference>
<dbReference type="STRING" id="1330021.A0A367LI02"/>
<dbReference type="SUPFAM" id="SSF51735">
    <property type="entry name" value="NAD(P)-binding Rossmann-fold domains"/>
    <property type="match status" value="1"/>
</dbReference>
<accession>A0A367LI02</accession>
<dbReference type="Gene3D" id="3.40.50.720">
    <property type="entry name" value="NAD(P)-binding Rossmann-like Domain"/>
    <property type="match status" value="1"/>
</dbReference>
<name>A0A367LI02_9HYPO</name>
<comment type="caution">
    <text evidence="5">The sequence shown here is derived from an EMBL/GenBank/DDBJ whole genome shotgun (WGS) entry which is preliminary data.</text>
</comment>
<dbReference type="OrthoDB" id="37659at2759"/>
<gene>
    <name evidence="5" type="ORF">L249_8038</name>
</gene>
<protein>
    <recommendedName>
        <fullName evidence="7">NAD(P)-binding protein</fullName>
    </recommendedName>
</protein>
<dbReference type="InterPro" id="IPR036291">
    <property type="entry name" value="NAD(P)-bd_dom_sf"/>
</dbReference>
<dbReference type="GO" id="GO:0016491">
    <property type="term" value="F:oxidoreductase activity"/>
    <property type="evidence" value="ECO:0007669"/>
    <property type="project" value="UniProtKB-KW"/>
</dbReference>
<reference evidence="5 6" key="1">
    <citation type="journal article" date="2015" name="BMC Genomics">
        <title>Insights from the genome of Ophiocordyceps polyrhachis-furcata to pathogenicity and host specificity in insect fungi.</title>
        <authorList>
            <person name="Wichadakul D."/>
            <person name="Kobmoo N."/>
            <person name="Ingsriswang S."/>
            <person name="Tangphatsornruang S."/>
            <person name="Chantasingh D."/>
            <person name="Luangsa-ard J.J."/>
            <person name="Eurwilaichitr L."/>
        </authorList>
    </citation>
    <scope>NUCLEOTIDE SEQUENCE [LARGE SCALE GENOMIC DNA]</scope>
    <source>
        <strain evidence="5 6">BCC 54312</strain>
    </source>
</reference>
<dbReference type="PANTHER" id="PTHR44196">
    <property type="entry name" value="DEHYDROGENASE/REDUCTASE SDR FAMILY MEMBER 7B"/>
    <property type="match status" value="1"/>
</dbReference>
<keyword evidence="2" id="KW-0521">NADP</keyword>
<evidence type="ECO:0000256" key="4">
    <source>
        <dbReference type="ARBA" id="ARBA00037096"/>
    </source>
</evidence>
<dbReference type="EMBL" id="LKCN02000005">
    <property type="protein sequence ID" value="RCI14040.1"/>
    <property type="molecule type" value="Genomic_DNA"/>
</dbReference>
<comment type="function">
    <text evidence="4">Putative oxidoreductase.</text>
</comment>
<evidence type="ECO:0000256" key="1">
    <source>
        <dbReference type="ARBA" id="ARBA00006484"/>
    </source>
</evidence>
<evidence type="ECO:0000256" key="2">
    <source>
        <dbReference type="ARBA" id="ARBA00022857"/>
    </source>
</evidence>
<evidence type="ECO:0000313" key="5">
    <source>
        <dbReference type="EMBL" id="RCI14040.1"/>
    </source>
</evidence>
<sequence length="272" mass="29821">MSARTNTILIIGSTSGIGEAFARRLHRQGKRVIAIGRNEAKLRSLAQELPGLETRQLFIDDVGGLAKHTTAILDDFPALDTVIITAGIQHCFNLFDRPSCTDKMTSEITTNLTAPSVLVHLLAPHLLKLAESGTKTTLLLTSSTLAYIPLSFYPTYCASKAGIAALAKVLRQQLSFASEEARRNMAVVEMVPPYTDTALDREHREMTIAMQGGREKAFLPMPLEQYVEAFFEAWDKDGGVTRQEIGIGMGQMAVDTWRGSFGKLYEPMGLST</sequence>